<organism evidence="3 4">
    <name type="scientific">Pichia inconspicua</name>
    <dbReference type="NCBI Taxonomy" id="52247"/>
    <lineage>
        <taxon>Eukaryota</taxon>
        <taxon>Fungi</taxon>
        <taxon>Dikarya</taxon>
        <taxon>Ascomycota</taxon>
        <taxon>Saccharomycotina</taxon>
        <taxon>Pichiomycetes</taxon>
        <taxon>Pichiales</taxon>
        <taxon>Pichiaceae</taxon>
        <taxon>Pichia</taxon>
    </lineage>
</organism>
<gene>
    <name evidence="3" type="ORF">CANINC_000171</name>
</gene>
<dbReference type="AlphaFoldDB" id="A0A4T0X6U3"/>
<keyword evidence="2" id="KW-1133">Transmembrane helix</keyword>
<name>A0A4T0X6U3_9ASCO</name>
<keyword evidence="2" id="KW-0472">Membrane</keyword>
<feature type="coiled-coil region" evidence="1">
    <location>
        <begin position="185"/>
        <end position="212"/>
    </location>
</feature>
<feature type="transmembrane region" description="Helical" evidence="2">
    <location>
        <begin position="104"/>
        <end position="130"/>
    </location>
</feature>
<keyword evidence="1" id="KW-0175">Coiled coil</keyword>
<dbReference type="OrthoDB" id="4095312at2759"/>
<evidence type="ECO:0000313" key="3">
    <source>
        <dbReference type="EMBL" id="TID31228.1"/>
    </source>
</evidence>
<sequence length="506" mass="58695">MMIQLLRPVALMTARRSGIGIHRLPISVITNSRSFILPSHLIRTFSVERNKNHSKPTLIPTIQAHRKFHTSPFSHAEFWKVGQNIKIFRGMLKESGSSQWKYRLVLFLVLFTILNFLFNVMLTILTNIYLERIQPSCSSFGFNANTEFKTGLVDEHIKYDESAANIHYLNTLKRLAKDHDIISSIDDKIENIDQLLLNIKDLEKYYSKKNNEYISVYCDLLLRYALTSEETNHKEVAHVIQHAFDIINYYEKLSNSSLSSYSLKNKALRIQADMLLSQGRPFQEVEKKYYDAIRLVTEHEYRHKHDNTDDIAIVPADEFSSNTLTNSLLDLCSFYSQSKQEKYIKKSLTILLAELRSLEQEFSILDSQFNSTAIFNKQRKNLSNQSEKRLMELRFEKIPLINLQISEILWFEKKYDKALEFAKESAHVASMYAKFNFNSAKIAKMGFANLATMFTQIGDPETAILCDKRAHEIPVPMEAFARIPGTVRDTVLEYWFGSWGKFLFPG</sequence>
<reference evidence="3 4" key="1">
    <citation type="journal article" date="2019" name="Front. Genet.">
        <title>Whole-Genome Sequencing of the Opportunistic Yeast Pathogen Candida inconspicua Uncovers Its Hybrid Origin.</title>
        <authorList>
            <person name="Mixao V."/>
            <person name="Hansen A.P."/>
            <person name="Saus E."/>
            <person name="Boekhout T."/>
            <person name="Lass-Florl C."/>
            <person name="Gabaldon T."/>
        </authorList>
    </citation>
    <scope>NUCLEOTIDE SEQUENCE [LARGE SCALE GENOMIC DNA]</scope>
    <source>
        <strain evidence="3 4">CBS 180</strain>
    </source>
</reference>
<dbReference type="Proteomes" id="UP000307173">
    <property type="component" value="Unassembled WGS sequence"/>
</dbReference>
<keyword evidence="2" id="KW-0812">Transmembrane</keyword>
<dbReference type="EMBL" id="SELW01000039">
    <property type="protein sequence ID" value="TID31228.1"/>
    <property type="molecule type" value="Genomic_DNA"/>
</dbReference>
<evidence type="ECO:0000256" key="2">
    <source>
        <dbReference type="SAM" id="Phobius"/>
    </source>
</evidence>
<proteinExistence type="predicted"/>
<protein>
    <submittedName>
        <fullName evidence="3">Uncharacterized protein</fullName>
    </submittedName>
</protein>
<comment type="caution">
    <text evidence="3">The sequence shown here is derived from an EMBL/GenBank/DDBJ whole genome shotgun (WGS) entry which is preliminary data.</text>
</comment>
<keyword evidence="4" id="KW-1185">Reference proteome</keyword>
<evidence type="ECO:0000256" key="1">
    <source>
        <dbReference type="SAM" id="Coils"/>
    </source>
</evidence>
<accession>A0A4T0X6U3</accession>
<evidence type="ECO:0000313" key="4">
    <source>
        <dbReference type="Proteomes" id="UP000307173"/>
    </source>
</evidence>